<dbReference type="Proteomes" id="UP000366051">
    <property type="component" value="Chromosome"/>
</dbReference>
<dbReference type="AlphaFoldDB" id="A0A5Q2N2Z1"/>
<evidence type="ECO:0000313" key="2">
    <source>
        <dbReference type="Proteomes" id="UP000366051"/>
    </source>
</evidence>
<accession>A0A5Q2N2Z1</accession>
<keyword evidence="2" id="KW-1185">Reference proteome</keyword>
<evidence type="ECO:0008006" key="3">
    <source>
        <dbReference type="Google" id="ProtNLM"/>
    </source>
</evidence>
<evidence type="ECO:0000313" key="1">
    <source>
        <dbReference type="EMBL" id="QGG48243.1"/>
    </source>
</evidence>
<dbReference type="Pfam" id="PF14035">
    <property type="entry name" value="YlzJ"/>
    <property type="match status" value="1"/>
</dbReference>
<dbReference type="OrthoDB" id="1683573at2"/>
<dbReference type="KEGG" id="hcv:FTV88_2145"/>
<dbReference type="RefSeq" id="WP_153725474.1">
    <property type="nucleotide sequence ID" value="NZ_CP045875.1"/>
</dbReference>
<dbReference type="EMBL" id="CP045875">
    <property type="protein sequence ID" value="QGG48243.1"/>
    <property type="molecule type" value="Genomic_DNA"/>
</dbReference>
<reference evidence="2" key="1">
    <citation type="submission" date="2019-11" db="EMBL/GenBank/DDBJ databases">
        <title>Genome sequence of Heliorestis convoluta strain HH, an alkaliphilic and minimalistic phototrophic bacterium from a soda lake in Egypt.</title>
        <authorList>
            <person name="Dewey E.D."/>
            <person name="Stokes L.M."/>
            <person name="Burchell B.M."/>
            <person name="Shaffer K.N."/>
            <person name="Huntington A.M."/>
            <person name="Baker J.M."/>
            <person name="Nadendla S."/>
            <person name="Giglio M.G."/>
            <person name="Touchman J.W."/>
            <person name="Blankenship R.E."/>
            <person name="Madigan M.T."/>
            <person name="Sattley W.M."/>
        </authorList>
    </citation>
    <scope>NUCLEOTIDE SEQUENCE [LARGE SCALE GENOMIC DNA]</scope>
    <source>
        <strain evidence="2">HH</strain>
    </source>
</reference>
<name>A0A5Q2N2Z1_9FIRM</name>
<gene>
    <name evidence="1" type="ORF">FTV88_2145</name>
</gene>
<protein>
    <recommendedName>
        <fullName evidence="3">YlzJ-like family protein</fullName>
    </recommendedName>
</protein>
<dbReference type="InterPro" id="IPR025619">
    <property type="entry name" value="YlzJ"/>
</dbReference>
<sequence>MIIYTPLPAEMVLQGLEPDLPKMSNIIYQGRSVMGYKQEDGHYELARIISTDPQDFLNPDFQPGRKVLPD</sequence>
<organism evidence="1 2">
    <name type="scientific">Heliorestis convoluta</name>
    <dbReference type="NCBI Taxonomy" id="356322"/>
    <lineage>
        <taxon>Bacteria</taxon>
        <taxon>Bacillati</taxon>
        <taxon>Bacillota</taxon>
        <taxon>Clostridia</taxon>
        <taxon>Eubacteriales</taxon>
        <taxon>Heliobacteriaceae</taxon>
        <taxon>Heliorestis</taxon>
    </lineage>
</organism>
<proteinExistence type="predicted"/>